<dbReference type="Proteomes" id="UP000510938">
    <property type="component" value="Chromosome"/>
</dbReference>
<reference evidence="2 3" key="1">
    <citation type="submission" date="2019-12" db="EMBL/GenBank/DDBJ databases">
        <title>A sheep strain of Anaplasma phagocytophilum contains multiple genomes.</title>
        <authorList>
            <person name="Barbet A.F."/>
            <person name="Crosby F.L."/>
            <person name="Eskeland S."/>
            <person name="Stuen S."/>
            <person name="Granquist E.G."/>
            <person name="Munderloh U.G."/>
        </authorList>
    </citation>
    <scope>NUCLEOTIDE SEQUENCE [LARGE SCALE GENOMIC DNA]</scope>
    <source>
        <strain evidence="2 3">Norway Variant 1</strain>
    </source>
</reference>
<evidence type="ECO:0000313" key="2">
    <source>
        <dbReference type="EMBL" id="QLL66499.1"/>
    </source>
</evidence>
<accession>A0A7H9DZB7</accession>
<protein>
    <submittedName>
        <fullName evidence="2">DUF4164 family protein</fullName>
    </submittedName>
</protein>
<dbReference type="Pfam" id="PF13747">
    <property type="entry name" value="DUF4164"/>
    <property type="match status" value="1"/>
</dbReference>
<dbReference type="AlphaFoldDB" id="A0A7H9DZB7"/>
<evidence type="ECO:0000256" key="1">
    <source>
        <dbReference type="SAM" id="Coils"/>
    </source>
</evidence>
<name>A0A7H9DZB7_ANAPH</name>
<evidence type="ECO:0000313" key="3">
    <source>
        <dbReference type="Proteomes" id="UP000510938"/>
    </source>
</evidence>
<dbReference type="RefSeq" id="WP_141727980.1">
    <property type="nucleotide sequence ID" value="NZ_CP046639.1"/>
</dbReference>
<sequence>MHVTVIYNNLCDGFLLGISLEMGEIEEYSESLRRSFDKLSGALAARFEISSQNSTNSQLSELLSKVDELSARNAELEQELLNLKATCDEWKVTCSELIAKLDASIEVIRPILELEKN</sequence>
<organism evidence="2 3">
    <name type="scientific">Anaplasma phagocytophilum str. Norway variant1</name>
    <dbReference type="NCBI Taxonomy" id="1392506"/>
    <lineage>
        <taxon>Bacteria</taxon>
        <taxon>Pseudomonadati</taxon>
        <taxon>Pseudomonadota</taxon>
        <taxon>Alphaproteobacteria</taxon>
        <taxon>Rickettsiales</taxon>
        <taxon>Anaplasmataceae</taxon>
        <taxon>Anaplasma</taxon>
        <taxon>phagocytophilum group</taxon>
    </lineage>
</organism>
<feature type="coiled-coil region" evidence="1">
    <location>
        <begin position="59"/>
        <end position="93"/>
    </location>
</feature>
<dbReference type="EMBL" id="CP046639">
    <property type="protein sequence ID" value="QLL66499.1"/>
    <property type="molecule type" value="Genomic_DNA"/>
</dbReference>
<dbReference type="InterPro" id="IPR025310">
    <property type="entry name" value="DUF4164"/>
</dbReference>
<gene>
    <name evidence="2" type="ORF">O998_01215</name>
</gene>
<keyword evidence="1" id="KW-0175">Coiled coil</keyword>
<proteinExistence type="predicted"/>